<keyword evidence="2" id="KW-0472">Membrane</keyword>
<dbReference type="GO" id="GO:0016747">
    <property type="term" value="F:acyltransferase activity, transferring groups other than amino-acyl groups"/>
    <property type="evidence" value="ECO:0007669"/>
    <property type="project" value="InterPro"/>
</dbReference>
<gene>
    <name evidence="4" type="ORF">H7F51_04380</name>
</gene>
<feature type="transmembrane region" description="Helical" evidence="2">
    <location>
        <begin position="183"/>
        <end position="204"/>
    </location>
</feature>
<feature type="transmembrane region" description="Helical" evidence="2">
    <location>
        <begin position="270"/>
        <end position="288"/>
    </location>
</feature>
<evidence type="ECO:0000313" key="5">
    <source>
        <dbReference type="Proteomes" id="UP000566813"/>
    </source>
</evidence>
<keyword evidence="4" id="KW-0012">Acyltransferase</keyword>
<feature type="transmembrane region" description="Helical" evidence="2">
    <location>
        <begin position="216"/>
        <end position="233"/>
    </location>
</feature>
<feature type="compositionally biased region" description="Low complexity" evidence="1">
    <location>
        <begin position="1"/>
        <end position="13"/>
    </location>
</feature>
<feature type="domain" description="Acyltransferase 3" evidence="3">
    <location>
        <begin position="34"/>
        <end position="344"/>
    </location>
</feature>
<feature type="transmembrane region" description="Helical" evidence="2">
    <location>
        <begin position="129"/>
        <end position="152"/>
    </location>
</feature>
<keyword evidence="2" id="KW-0812">Transmembrane</keyword>
<feature type="region of interest" description="Disordered" evidence="1">
    <location>
        <begin position="1"/>
        <end position="26"/>
    </location>
</feature>
<dbReference type="InterPro" id="IPR050879">
    <property type="entry name" value="Acyltransferase_3"/>
</dbReference>
<dbReference type="InterPro" id="IPR002656">
    <property type="entry name" value="Acyl_transf_3_dom"/>
</dbReference>
<evidence type="ECO:0000256" key="2">
    <source>
        <dbReference type="SAM" id="Phobius"/>
    </source>
</evidence>
<feature type="transmembrane region" description="Helical" evidence="2">
    <location>
        <begin position="330"/>
        <end position="350"/>
    </location>
</feature>
<dbReference type="Proteomes" id="UP000566813">
    <property type="component" value="Unassembled WGS sequence"/>
</dbReference>
<dbReference type="AlphaFoldDB" id="A0A7X1KKQ4"/>
<keyword evidence="4" id="KW-0808">Transferase</keyword>
<name>A0A7X1KKQ4_9SPHN</name>
<dbReference type="EMBL" id="JACLAW010000003">
    <property type="protein sequence ID" value="MBC2664752.1"/>
    <property type="molecule type" value="Genomic_DNA"/>
</dbReference>
<feature type="transmembrane region" description="Helical" evidence="2">
    <location>
        <begin position="245"/>
        <end position="264"/>
    </location>
</feature>
<dbReference type="PANTHER" id="PTHR23028">
    <property type="entry name" value="ACETYLTRANSFERASE"/>
    <property type="match status" value="1"/>
</dbReference>
<dbReference type="Pfam" id="PF01757">
    <property type="entry name" value="Acyl_transf_3"/>
    <property type="match status" value="1"/>
</dbReference>
<feature type="transmembrane region" description="Helical" evidence="2">
    <location>
        <begin position="65"/>
        <end position="85"/>
    </location>
</feature>
<evidence type="ECO:0000259" key="3">
    <source>
        <dbReference type="Pfam" id="PF01757"/>
    </source>
</evidence>
<keyword evidence="2" id="KW-1133">Transmembrane helix</keyword>
<reference evidence="4 5" key="1">
    <citation type="submission" date="2020-08" db="EMBL/GenBank/DDBJ databases">
        <title>The genome sequence of type strain Novosphingobium flavum NBRC 111647.</title>
        <authorList>
            <person name="Liu Y."/>
        </authorList>
    </citation>
    <scope>NUCLEOTIDE SEQUENCE [LARGE SCALE GENOMIC DNA]</scope>
    <source>
        <strain evidence="4 5">NBRC 111647</strain>
    </source>
</reference>
<dbReference type="PANTHER" id="PTHR23028:SF134">
    <property type="entry name" value="PUTATIVE (AFU_ORTHOLOGUE AFUA_4G08520)-RELATED"/>
    <property type="match status" value="1"/>
</dbReference>
<feature type="transmembrane region" description="Helical" evidence="2">
    <location>
        <begin position="106"/>
        <end position="123"/>
    </location>
</feature>
<evidence type="ECO:0000256" key="1">
    <source>
        <dbReference type="SAM" id="MobiDB-lite"/>
    </source>
</evidence>
<keyword evidence="5" id="KW-1185">Reference proteome</keyword>
<proteinExistence type="predicted"/>
<accession>A0A7X1KKQ4</accession>
<protein>
    <submittedName>
        <fullName evidence="4">Acyltransferase</fullName>
    </submittedName>
</protein>
<organism evidence="4 5">
    <name type="scientific">Novosphingobium flavum</name>
    <dbReference type="NCBI Taxonomy" id="1778672"/>
    <lineage>
        <taxon>Bacteria</taxon>
        <taxon>Pseudomonadati</taxon>
        <taxon>Pseudomonadota</taxon>
        <taxon>Alphaproteobacteria</taxon>
        <taxon>Sphingomonadales</taxon>
        <taxon>Sphingomonadaceae</taxon>
        <taxon>Novosphingobium</taxon>
    </lineage>
</organism>
<comment type="caution">
    <text evidence="4">The sequence shown here is derived from an EMBL/GenBank/DDBJ whole genome shotgun (WGS) entry which is preliminary data.</text>
</comment>
<feature type="transmembrane region" description="Helical" evidence="2">
    <location>
        <begin position="300"/>
        <end position="318"/>
    </location>
</feature>
<sequence length="360" mass="37863">MPTQDLPLSPHPSSGGGSPAAGHAATRPSDLRLPGLDALRAVAALMVVIMHTGAIWPNATRIAPASYLAVDFFFLLSGFVMGRTYERKMIAGSLGPARFIAARYRRLWPTMAVGAALSVPFLWRDGEGLAPFLLAAVPNALLLPSFAAAALFPLNTPAWSIFFELAANYAHAAFLYRLRQRELLAITMVFLVPLATCAIAYGTLDLGARPGNMGWGFARVGFSYALGLLLWRWHGDRPPLRVHPALALGAMPVLFLAAGATGAAGFGGAMLSLGFVVLAGPLLAWGGLALRSPSPAMRTACLAAGAMSFPLYAVHYPVLLGAEALGLPELAGPPVAVALAALLTWALGGFDHIRRAPYTF</sequence>
<dbReference type="RefSeq" id="WP_185663024.1">
    <property type="nucleotide sequence ID" value="NZ_JACLAW010000003.1"/>
</dbReference>
<evidence type="ECO:0000313" key="4">
    <source>
        <dbReference type="EMBL" id="MBC2664752.1"/>
    </source>
</evidence>